<sequence>MTASINPNVSVEIASTWSSVADRWQALEQHAFASPFQTAHWIGNWYESFAPTGVEPVIVSVVEQSSGHDLMMIPLMRHSQSGIRRIEFADLWITDYNAPLARSDYDFQGFTREIWPAILRVLPPADVLTLQKMPLSLGSNVNPMTTLSGIESSDLSGHIVSLGDDWDEYLSTLSKSARRELRRRATKFANENGGQLRRITNSDEALEALEVLQEQQTSRLAARGAKHVFNEPVYQEFYRRQLLRGLVTGHAVMFVLATDAEIVATFFALKNNDHTTLIRMSQSQDPTWRPLGLGKMIIHQALEALHAEGCRTFDLSVGAHRYKDEFGVSPVPMAELTTPLSLRGTPFIARRKAIAYISRNPKLKALARTIADRLPRLAS</sequence>
<protein>
    <submittedName>
        <fullName evidence="2">Acetyltransferase involved in cellulose biosynthesis, CelD/BcsL family</fullName>
    </submittedName>
</protein>
<dbReference type="EMBL" id="FPCH01000004">
    <property type="protein sequence ID" value="SFV38445.1"/>
    <property type="molecule type" value="Genomic_DNA"/>
</dbReference>
<dbReference type="OrthoDB" id="8193702at2"/>
<dbReference type="Gene3D" id="3.40.630.30">
    <property type="match status" value="1"/>
</dbReference>
<keyword evidence="3" id="KW-1185">Reference proteome</keyword>
<dbReference type="RefSeq" id="WP_143117863.1">
    <property type="nucleotide sequence ID" value="NZ_FPCH01000004.1"/>
</dbReference>
<dbReference type="AlphaFoldDB" id="A0A1I7NUU2"/>
<proteinExistence type="predicted"/>
<keyword evidence="2" id="KW-0808">Transferase</keyword>
<evidence type="ECO:0000313" key="3">
    <source>
        <dbReference type="Proteomes" id="UP000199423"/>
    </source>
</evidence>
<dbReference type="GO" id="GO:0016747">
    <property type="term" value="F:acyltransferase activity, transferring groups other than amino-acyl groups"/>
    <property type="evidence" value="ECO:0007669"/>
    <property type="project" value="InterPro"/>
</dbReference>
<dbReference type="InterPro" id="IPR000182">
    <property type="entry name" value="GNAT_dom"/>
</dbReference>
<evidence type="ECO:0000259" key="1">
    <source>
        <dbReference type="PROSITE" id="PS51186"/>
    </source>
</evidence>
<evidence type="ECO:0000313" key="2">
    <source>
        <dbReference type="EMBL" id="SFV38445.1"/>
    </source>
</evidence>
<dbReference type="Proteomes" id="UP000199423">
    <property type="component" value="Unassembled WGS sequence"/>
</dbReference>
<dbReference type="SUPFAM" id="SSF55729">
    <property type="entry name" value="Acyl-CoA N-acyltransferases (Nat)"/>
    <property type="match status" value="1"/>
</dbReference>
<organism evidence="2 3">
    <name type="scientific">Hyphomicrobium facile</name>
    <dbReference type="NCBI Taxonomy" id="51670"/>
    <lineage>
        <taxon>Bacteria</taxon>
        <taxon>Pseudomonadati</taxon>
        <taxon>Pseudomonadota</taxon>
        <taxon>Alphaproteobacteria</taxon>
        <taxon>Hyphomicrobiales</taxon>
        <taxon>Hyphomicrobiaceae</taxon>
        <taxon>Hyphomicrobium</taxon>
    </lineage>
</organism>
<dbReference type="PROSITE" id="PS51186">
    <property type="entry name" value="GNAT"/>
    <property type="match status" value="1"/>
</dbReference>
<dbReference type="InterPro" id="IPR038740">
    <property type="entry name" value="BioF2-like_GNAT_dom"/>
</dbReference>
<feature type="domain" description="N-acetyltransferase" evidence="1">
    <location>
        <begin position="199"/>
        <end position="354"/>
    </location>
</feature>
<accession>A0A1I7NUU2</accession>
<dbReference type="InterPro" id="IPR016181">
    <property type="entry name" value="Acyl_CoA_acyltransferase"/>
</dbReference>
<dbReference type="Pfam" id="PF13480">
    <property type="entry name" value="Acetyltransf_6"/>
    <property type="match status" value="1"/>
</dbReference>
<reference evidence="3" key="1">
    <citation type="submission" date="2016-10" db="EMBL/GenBank/DDBJ databases">
        <authorList>
            <person name="Varghese N."/>
            <person name="Submissions S."/>
        </authorList>
    </citation>
    <scope>NUCLEOTIDE SEQUENCE [LARGE SCALE GENOMIC DNA]</scope>
    <source>
        <strain evidence="3">DSM 1565</strain>
    </source>
</reference>
<name>A0A1I7NUU2_9HYPH</name>
<dbReference type="STRING" id="51670.SAMN04488557_3670"/>
<gene>
    <name evidence="2" type="ORF">SAMN04488557_3670</name>
</gene>